<dbReference type="AlphaFoldDB" id="A0A2P5D3B1"/>
<dbReference type="Proteomes" id="UP000237000">
    <property type="component" value="Unassembled WGS sequence"/>
</dbReference>
<dbReference type="InParanoid" id="A0A2P5D3B1"/>
<organism evidence="2 3">
    <name type="scientific">Trema orientale</name>
    <name type="common">Charcoal tree</name>
    <name type="synonym">Celtis orientalis</name>
    <dbReference type="NCBI Taxonomy" id="63057"/>
    <lineage>
        <taxon>Eukaryota</taxon>
        <taxon>Viridiplantae</taxon>
        <taxon>Streptophyta</taxon>
        <taxon>Embryophyta</taxon>
        <taxon>Tracheophyta</taxon>
        <taxon>Spermatophyta</taxon>
        <taxon>Magnoliopsida</taxon>
        <taxon>eudicotyledons</taxon>
        <taxon>Gunneridae</taxon>
        <taxon>Pentapetalae</taxon>
        <taxon>rosids</taxon>
        <taxon>fabids</taxon>
        <taxon>Rosales</taxon>
        <taxon>Cannabaceae</taxon>
        <taxon>Trema</taxon>
    </lineage>
</organism>
<feature type="region of interest" description="Disordered" evidence="1">
    <location>
        <begin position="32"/>
        <end position="71"/>
    </location>
</feature>
<evidence type="ECO:0000256" key="1">
    <source>
        <dbReference type="SAM" id="MobiDB-lite"/>
    </source>
</evidence>
<name>A0A2P5D3B1_TREOI</name>
<protein>
    <submittedName>
        <fullName evidence="2">Uncharacterized protein</fullName>
    </submittedName>
</protein>
<gene>
    <name evidence="2" type="ORF">TorRG33x02_263810</name>
</gene>
<evidence type="ECO:0000313" key="2">
    <source>
        <dbReference type="EMBL" id="PON67786.1"/>
    </source>
</evidence>
<comment type="caution">
    <text evidence="2">The sequence shown here is derived from an EMBL/GenBank/DDBJ whole genome shotgun (WGS) entry which is preliminary data.</text>
</comment>
<feature type="compositionally biased region" description="Basic residues" evidence="1">
    <location>
        <begin position="55"/>
        <end position="71"/>
    </location>
</feature>
<keyword evidence="3" id="KW-1185">Reference proteome</keyword>
<sequence length="71" mass="7967">MARSGSPGKKAALVGFYASCQQRILSERPENQEIADHQYSGITPTKRMDTGREPRRSRHLAQSHTRIRTSG</sequence>
<evidence type="ECO:0000313" key="3">
    <source>
        <dbReference type="Proteomes" id="UP000237000"/>
    </source>
</evidence>
<reference evidence="3" key="1">
    <citation type="submission" date="2016-06" db="EMBL/GenBank/DDBJ databases">
        <title>Parallel loss of symbiosis genes in relatives of nitrogen-fixing non-legume Parasponia.</title>
        <authorList>
            <person name="Van Velzen R."/>
            <person name="Holmer R."/>
            <person name="Bu F."/>
            <person name="Rutten L."/>
            <person name="Van Zeijl A."/>
            <person name="Liu W."/>
            <person name="Santuari L."/>
            <person name="Cao Q."/>
            <person name="Sharma T."/>
            <person name="Shen D."/>
            <person name="Roswanjaya Y."/>
            <person name="Wardhani T."/>
            <person name="Kalhor M.S."/>
            <person name="Jansen J."/>
            <person name="Van den Hoogen J."/>
            <person name="Gungor B."/>
            <person name="Hartog M."/>
            <person name="Hontelez J."/>
            <person name="Verver J."/>
            <person name="Yang W.-C."/>
            <person name="Schijlen E."/>
            <person name="Repin R."/>
            <person name="Schilthuizen M."/>
            <person name="Schranz E."/>
            <person name="Heidstra R."/>
            <person name="Miyata K."/>
            <person name="Fedorova E."/>
            <person name="Kohlen W."/>
            <person name="Bisseling T."/>
            <person name="Smit S."/>
            <person name="Geurts R."/>
        </authorList>
    </citation>
    <scope>NUCLEOTIDE SEQUENCE [LARGE SCALE GENOMIC DNA]</scope>
    <source>
        <strain evidence="3">cv. RG33-2</strain>
    </source>
</reference>
<accession>A0A2P5D3B1</accession>
<proteinExistence type="predicted"/>
<dbReference type="EMBL" id="JXTC01000301">
    <property type="protein sequence ID" value="PON67786.1"/>
    <property type="molecule type" value="Genomic_DNA"/>
</dbReference>